<dbReference type="PIRSF" id="PIRSF006257">
    <property type="entry name" value="UCP006257"/>
    <property type="match status" value="1"/>
</dbReference>
<dbReference type="PANTHER" id="PTHR39586:SF1">
    <property type="entry name" value="CYTOPLASMIC PROTEIN"/>
    <property type="match status" value="1"/>
</dbReference>
<organism evidence="3 4">
    <name type="scientific">Paramixta manurensis</name>
    <dbReference type="NCBI Taxonomy" id="2740817"/>
    <lineage>
        <taxon>Bacteria</taxon>
        <taxon>Pseudomonadati</taxon>
        <taxon>Pseudomonadota</taxon>
        <taxon>Gammaproteobacteria</taxon>
        <taxon>Enterobacterales</taxon>
        <taxon>Erwiniaceae</taxon>
        <taxon>Paramixta</taxon>
    </lineage>
</organism>
<evidence type="ECO:0000256" key="1">
    <source>
        <dbReference type="ARBA" id="ARBA00060999"/>
    </source>
</evidence>
<dbReference type="GO" id="GO:0044010">
    <property type="term" value="P:single-species biofilm formation"/>
    <property type="evidence" value="ECO:0007669"/>
    <property type="project" value="TreeGrafter"/>
</dbReference>
<dbReference type="PANTHER" id="PTHR39586">
    <property type="entry name" value="CYTOPLASMIC PROTEIN-RELATED"/>
    <property type="match status" value="1"/>
</dbReference>
<gene>
    <name evidence="3" type="ORF">PMPD1_3550</name>
</gene>
<proteinExistence type="predicted"/>
<dbReference type="SUPFAM" id="SSF158452">
    <property type="entry name" value="YqcC-like"/>
    <property type="match status" value="1"/>
</dbReference>
<protein>
    <submittedName>
        <fullName evidence="3">YqcC family protein</fullName>
    </submittedName>
</protein>
<dbReference type="RefSeq" id="WP_173635322.1">
    <property type="nucleotide sequence ID" value="NZ_CP054212.1"/>
</dbReference>
<dbReference type="KEGG" id="pmak:PMPD1_3550"/>
<dbReference type="InterPro" id="IPR007384">
    <property type="entry name" value="UCP006257"/>
</dbReference>
<dbReference type="AlphaFoldDB" id="A0A6M8UJ80"/>
<dbReference type="Gene3D" id="1.20.1440.40">
    <property type="entry name" value="YqcC-like"/>
    <property type="match status" value="1"/>
</dbReference>
<comment type="similarity">
    <text evidence="1">To the N-terminal of E.carotovora exoenzyme regulation regulon ORF1. The C-terminal part is colinear with YqcB.</text>
</comment>
<dbReference type="InterPro" id="IPR023376">
    <property type="entry name" value="YqcC-like_dom"/>
</dbReference>
<name>A0A6M8UJ80_9GAMM</name>
<evidence type="ECO:0000259" key="2">
    <source>
        <dbReference type="Pfam" id="PF04287"/>
    </source>
</evidence>
<accession>A0A6M8UJ80</accession>
<evidence type="ECO:0000313" key="3">
    <source>
        <dbReference type="EMBL" id="QKJ88467.1"/>
    </source>
</evidence>
<dbReference type="EMBL" id="CP054212">
    <property type="protein sequence ID" value="QKJ88467.1"/>
    <property type="molecule type" value="Genomic_DNA"/>
</dbReference>
<dbReference type="Pfam" id="PF04287">
    <property type="entry name" value="DUF446"/>
    <property type="match status" value="1"/>
</dbReference>
<evidence type="ECO:0000313" key="4">
    <source>
        <dbReference type="Proteomes" id="UP000505325"/>
    </source>
</evidence>
<keyword evidence="4" id="KW-1185">Reference proteome</keyword>
<dbReference type="FunFam" id="1.20.1440.40:FF:000001">
    <property type="entry name" value="DUF446 domain protein"/>
    <property type="match status" value="1"/>
</dbReference>
<dbReference type="InterPro" id="IPR036814">
    <property type="entry name" value="YqcC-like_sf"/>
</dbReference>
<sequence length="109" mass="12432">MNHEQQVRQALLDVEQVLKTHQLWQSHAPESQAFSSTEPFCVDTMQPLEWLQWVLLPRMWALLDAGASLPQNFAITPYYEMALEAALPGRIALLVRLTALDALFTRQAD</sequence>
<dbReference type="Proteomes" id="UP000505325">
    <property type="component" value="Chromosome"/>
</dbReference>
<reference evidence="3 4" key="1">
    <citation type="submission" date="2020-06" db="EMBL/GenBank/DDBJ databases">
        <title>Genome sequence of Paramixta manurensis strain PD-1.</title>
        <authorList>
            <person name="Lee C.W."/>
            <person name="Kim J."/>
        </authorList>
    </citation>
    <scope>NUCLEOTIDE SEQUENCE [LARGE SCALE GENOMIC DNA]</scope>
    <source>
        <strain evidence="3 4">PD-1</strain>
    </source>
</reference>
<feature type="domain" description="YqcC-like" evidence="2">
    <location>
        <begin position="6"/>
        <end position="103"/>
    </location>
</feature>